<evidence type="ECO:0000256" key="1">
    <source>
        <dbReference type="ARBA" id="ARBA00004141"/>
    </source>
</evidence>
<keyword evidence="5 7" id="KW-0129">CBS domain</keyword>
<dbReference type="Gene3D" id="3.30.465.10">
    <property type="match status" value="1"/>
</dbReference>
<dbReference type="PANTHER" id="PTHR22777:SF17">
    <property type="entry name" value="UPF0053 PROTEIN SLL0260"/>
    <property type="match status" value="1"/>
</dbReference>
<feature type="transmembrane region" description="Helical" evidence="9">
    <location>
        <begin position="57"/>
        <end position="80"/>
    </location>
</feature>
<dbReference type="InterPro" id="IPR000644">
    <property type="entry name" value="CBS_dom"/>
</dbReference>
<accession>A0A9D1M8Y7</accession>
<evidence type="ECO:0000259" key="10">
    <source>
        <dbReference type="PROSITE" id="PS51371"/>
    </source>
</evidence>
<dbReference type="InterPro" id="IPR036318">
    <property type="entry name" value="FAD-bd_PCMH-like_sf"/>
</dbReference>
<dbReference type="InterPro" id="IPR016169">
    <property type="entry name" value="FAD-bd_PCMH_sub2"/>
</dbReference>
<dbReference type="Pfam" id="PF03471">
    <property type="entry name" value="CorC_HlyC"/>
    <property type="match status" value="1"/>
</dbReference>
<evidence type="ECO:0000313" key="13">
    <source>
        <dbReference type="Proteomes" id="UP000824112"/>
    </source>
</evidence>
<keyword evidence="6 8" id="KW-0472">Membrane</keyword>
<keyword evidence="3" id="KW-0677">Repeat</keyword>
<dbReference type="InterPro" id="IPR046342">
    <property type="entry name" value="CBS_dom_sf"/>
</dbReference>
<dbReference type="GO" id="GO:0005886">
    <property type="term" value="C:plasma membrane"/>
    <property type="evidence" value="ECO:0007669"/>
    <property type="project" value="TreeGrafter"/>
</dbReference>
<name>A0A9D1M8Y7_9BACT</name>
<dbReference type="SUPFAM" id="SSF56176">
    <property type="entry name" value="FAD-binding/transporter-associated domain-like"/>
    <property type="match status" value="1"/>
</dbReference>
<feature type="transmembrane region" description="Helical" evidence="9">
    <location>
        <begin position="6"/>
        <end position="28"/>
    </location>
</feature>
<dbReference type="Pfam" id="PF01595">
    <property type="entry name" value="CNNM"/>
    <property type="match status" value="1"/>
</dbReference>
<feature type="domain" description="CNNM transmembrane" evidence="11">
    <location>
        <begin position="1"/>
        <end position="197"/>
    </location>
</feature>
<dbReference type="Pfam" id="PF00571">
    <property type="entry name" value="CBS"/>
    <property type="match status" value="1"/>
</dbReference>
<feature type="domain" description="CBS" evidence="10">
    <location>
        <begin position="273"/>
        <end position="332"/>
    </location>
</feature>
<dbReference type="GO" id="GO:0050660">
    <property type="term" value="F:flavin adenine dinucleotide binding"/>
    <property type="evidence" value="ECO:0007669"/>
    <property type="project" value="InterPro"/>
</dbReference>
<dbReference type="Gene3D" id="3.10.580.10">
    <property type="entry name" value="CBS-domain"/>
    <property type="match status" value="1"/>
</dbReference>
<dbReference type="PROSITE" id="PS51371">
    <property type="entry name" value="CBS"/>
    <property type="match status" value="1"/>
</dbReference>
<feature type="transmembrane region" description="Helical" evidence="9">
    <location>
        <begin position="92"/>
        <end position="113"/>
    </location>
</feature>
<proteinExistence type="predicted"/>
<reference evidence="12" key="2">
    <citation type="journal article" date="2021" name="PeerJ">
        <title>Extensive microbial diversity within the chicken gut microbiome revealed by metagenomics and culture.</title>
        <authorList>
            <person name="Gilroy R."/>
            <person name="Ravi A."/>
            <person name="Getino M."/>
            <person name="Pursley I."/>
            <person name="Horton D.L."/>
            <person name="Alikhan N.F."/>
            <person name="Baker D."/>
            <person name="Gharbi K."/>
            <person name="Hall N."/>
            <person name="Watson M."/>
            <person name="Adriaenssens E.M."/>
            <person name="Foster-Nyarko E."/>
            <person name="Jarju S."/>
            <person name="Secka A."/>
            <person name="Antonio M."/>
            <person name="Oren A."/>
            <person name="Chaudhuri R.R."/>
            <person name="La Ragione R."/>
            <person name="Hildebrand F."/>
            <person name="Pallen M.J."/>
        </authorList>
    </citation>
    <scope>NUCLEOTIDE SEQUENCE</scope>
    <source>
        <strain evidence="12">CHK158-818</strain>
    </source>
</reference>
<gene>
    <name evidence="12" type="ORF">IAB03_08725</name>
</gene>
<evidence type="ECO:0000256" key="5">
    <source>
        <dbReference type="ARBA" id="ARBA00023122"/>
    </source>
</evidence>
<feature type="transmembrane region" description="Helical" evidence="9">
    <location>
        <begin position="125"/>
        <end position="143"/>
    </location>
</feature>
<evidence type="ECO:0000256" key="3">
    <source>
        <dbReference type="ARBA" id="ARBA00022737"/>
    </source>
</evidence>
<evidence type="ECO:0000256" key="8">
    <source>
        <dbReference type="PROSITE-ProRule" id="PRU01193"/>
    </source>
</evidence>
<evidence type="ECO:0000256" key="7">
    <source>
        <dbReference type="PROSITE-ProRule" id="PRU00703"/>
    </source>
</evidence>
<dbReference type="PROSITE" id="PS51846">
    <property type="entry name" value="CNNM"/>
    <property type="match status" value="1"/>
</dbReference>
<organism evidence="12 13">
    <name type="scientific">Candidatus Gallibacteroides avistercoris</name>
    <dbReference type="NCBI Taxonomy" id="2840833"/>
    <lineage>
        <taxon>Bacteria</taxon>
        <taxon>Pseudomonadati</taxon>
        <taxon>Bacteroidota</taxon>
        <taxon>Bacteroidia</taxon>
        <taxon>Bacteroidales</taxon>
        <taxon>Bacteroidaceae</taxon>
        <taxon>Bacteroidaceae incertae sedis</taxon>
        <taxon>Candidatus Gallibacteroides</taxon>
    </lineage>
</organism>
<dbReference type="SMART" id="SM01091">
    <property type="entry name" value="CorC_HlyC"/>
    <property type="match status" value="1"/>
</dbReference>
<dbReference type="InterPro" id="IPR002550">
    <property type="entry name" value="CNNM"/>
</dbReference>
<evidence type="ECO:0000256" key="4">
    <source>
        <dbReference type="ARBA" id="ARBA00022989"/>
    </source>
</evidence>
<dbReference type="PANTHER" id="PTHR22777">
    <property type="entry name" value="HEMOLYSIN-RELATED"/>
    <property type="match status" value="1"/>
</dbReference>
<comment type="caution">
    <text evidence="12">The sequence shown here is derived from an EMBL/GenBank/DDBJ whole genome shotgun (WGS) entry which is preliminary data.</text>
</comment>
<dbReference type="SUPFAM" id="SSF54631">
    <property type="entry name" value="CBS-domain pair"/>
    <property type="match status" value="1"/>
</dbReference>
<evidence type="ECO:0000256" key="9">
    <source>
        <dbReference type="SAM" id="Phobius"/>
    </source>
</evidence>
<evidence type="ECO:0000313" key="12">
    <source>
        <dbReference type="EMBL" id="HIU55871.1"/>
    </source>
</evidence>
<evidence type="ECO:0000256" key="6">
    <source>
        <dbReference type="ARBA" id="ARBA00023136"/>
    </source>
</evidence>
<dbReference type="Proteomes" id="UP000824112">
    <property type="component" value="Unassembled WGS sequence"/>
</dbReference>
<dbReference type="EMBL" id="DVNA01000198">
    <property type="protein sequence ID" value="HIU55871.1"/>
    <property type="molecule type" value="Genomic_DNA"/>
</dbReference>
<dbReference type="CDD" id="cd04590">
    <property type="entry name" value="CBS_pair_CorC_HlyC_assoc"/>
    <property type="match status" value="1"/>
</dbReference>
<dbReference type="InterPro" id="IPR044751">
    <property type="entry name" value="Ion_transp-like_CBS"/>
</dbReference>
<protein>
    <submittedName>
        <fullName evidence="12">HlyC/CorC family transporter</fullName>
    </submittedName>
</protein>
<comment type="subcellular location">
    <subcellularLocation>
        <location evidence="1">Membrane</location>
        <topology evidence="1">Multi-pass membrane protein</topology>
    </subcellularLocation>
</comment>
<dbReference type="AlphaFoldDB" id="A0A9D1M8Y7"/>
<keyword evidence="4 8" id="KW-1133">Transmembrane helix</keyword>
<reference evidence="12" key="1">
    <citation type="submission" date="2020-10" db="EMBL/GenBank/DDBJ databases">
        <authorList>
            <person name="Gilroy R."/>
        </authorList>
    </citation>
    <scope>NUCLEOTIDE SEQUENCE</scope>
    <source>
        <strain evidence="12">CHK158-818</strain>
    </source>
</reference>
<evidence type="ECO:0000256" key="2">
    <source>
        <dbReference type="ARBA" id="ARBA00022692"/>
    </source>
</evidence>
<dbReference type="InterPro" id="IPR005170">
    <property type="entry name" value="Transptr-assoc_dom"/>
</dbReference>
<evidence type="ECO:0000259" key="11">
    <source>
        <dbReference type="PROSITE" id="PS51846"/>
    </source>
</evidence>
<keyword evidence="2 8" id="KW-0812">Transmembrane</keyword>
<sequence>MDPTLLLILISLLFFAFFSGVEIAFVSAGRVRLELDRKNNRMIRSILEKFFRHQQQFVFTMSVGSVIALVVYGIGMARALEPLLSHLYANDTFIVSGQIMLSFLIMLFTAEYLSKNLFRLQPNFLLRFFSVPIFIFYLVLYPISKILILLQRALLRILGIKKENAGDDTPVSKIDLDFFIRQRLNTVPENTAVEPEVKMFQNVLDFSNVKVRDCMIPRSEIVAMDIETVDKQSLIAQFIETGRSKILMYRHQIDNILGYIHSSEMFIHPDNWKKRIIPISIVPETMPAHKLMKTLMHGKRSMAVVVDEFGGTAGIVTLEDLVEEIFGEIEDEHDTQHYTARRVSENEYLFSGRLEIEKANEMFHLGIPENDEYLTIAGYILYHCQSIPGAGETVRIGDYTIKIIKRSTNRIELVRMKIDKM</sequence>